<dbReference type="EMBL" id="JBHRTO010000002">
    <property type="protein sequence ID" value="MFC3182868.1"/>
    <property type="molecule type" value="Genomic_DNA"/>
</dbReference>
<dbReference type="Gene3D" id="1.10.287.130">
    <property type="match status" value="1"/>
</dbReference>
<dbReference type="SMART" id="SM00388">
    <property type="entry name" value="HisKA"/>
    <property type="match status" value="1"/>
</dbReference>
<dbReference type="Proteomes" id="UP001595547">
    <property type="component" value="Unassembled WGS sequence"/>
</dbReference>
<dbReference type="InterPro" id="IPR001789">
    <property type="entry name" value="Sig_transdc_resp-reg_receiver"/>
</dbReference>
<organism evidence="12 13">
    <name type="scientific">Cypionkella sinensis</name>
    <dbReference type="NCBI Taxonomy" id="1756043"/>
    <lineage>
        <taxon>Bacteria</taxon>
        <taxon>Pseudomonadati</taxon>
        <taxon>Pseudomonadota</taxon>
        <taxon>Alphaproteobacteria</taxon>
        <taxon>Rhodobacterales</taxon>
        <taxon>Paracoccaceae</taxon>
        <taxon>Cypionkella</taxon>
    </lineage>
</organism>
<reference evidence="13" key="1">
    <citation type="journal article" date="2019" name="Int. J. Syst. Evol. Microbiol.">
        <title>The Global Catalogue of Microorganisms (GCM) 10K type strain sequencing project: providing services to taxonomists for standard genome sequencing and annotation.</title>
        <authorList>
            <consortium name="The Broad Institute Genomics Platform"/>
            <consortium name="The Broad Institute Genome Sequencing Center for Infectious Disease"/>
            <person name="Wu L."/>
            <person name="Ma J."/>
        </authorList>
    </citation>
    <scope>NUCLEOTIDE SEQUENCE [LARGE SCALE GENOMIC DNA]</scope>
    <source>
        <strain evidence="13">KCTC 52039</strain>
    </source>
</reference>
<evidence type="ECO:0000313" key="12">
    <source>
        <dbReference type="EMBL" id="MFC3182868.1"/>
    </source>
</evidence>
<feature type="domain" description="PAS" evidence="10">
    <location>
        <begin position="175"/>
        <end position="221"/>
    </location>
</feature>
<dbReference type="InterPro" id="IPR000700">
    <property type="entry name" value="PAS-assoc_C"/>
</dbReference>
<dbReference type="Pfam" id="PF02518">
    <property type="entry name" value="HATPase_c"/>
    <property type="match status" value="1"/>
</dbReference>
<keyword evidence="5" id="KW-0418">Kinase</keyword>
<evidence type="ECO:0000256" key="1">
    <source>
        <dbReference type="ARBA" id="ARBA00000085"/>
    </source>
</evidence>
<dbReference type="InterPro" id="IPR001610">
    <property type="entry name" value="PAC"/>
</dbReference>
<evidence type="ECO:0000256" key="2">
    <source>
        <dbReference type="ARBA" id="ARBA00012438"/>
    </source>
</evidence>
<dbReference type="Pfam" id="PF12860">
    <property type="entry name" value="PAS_7"/>
    <property type="match status" value="1"/>
</dbReference>
<comment type="caution">
    <text evidence="12">The sequence shown here is derived from an EMBL/GenBank/DDBJ whole genome shotgun (WGS) entry which is preliminary data.</text>
</comment>
<protein>
    <recommendedName>
        <fullName evidence="2">histidine kinase</fullName>
        <ecNumber evidence="2">2.7.13.3</ecNumber>
    </recommendedName>
</protein>
<dbReference type="SMART" id="SM00448">
    <property type="entry name" value="REC"/>
    <property type="match status" value="1"/>
</dbReference>
<feature type="domain" description="Histidine kinase" evidence="8">
    <location>
        <begin position="435"/>
        <end position="652"/>
    </location>
</feature>
<dbReference type="CDD" id="cd16922">
    <property type="entry name" value="HATPase_EvgS-ArcB-TorS-like"/>
    <property type="match status" value="1"/>
</dbReference>
<evidence type="ECO:0000259" key="8">
    <source>
        <dbReference type="PROSITE" id="PS50109"/>
    </source>
</evidence>
<feature type="modified residue" description="4-aspartylphosphate" evidence="6">
    <location>
        <position position="723"/>
    </location>
</feature>
<dbReference type="EC" id="2.7.13.3" evidence="2"/>
<proteinExistence type="predicted"/>
<feature type="domain" description="PAC" evidence="11">
    <location>
        <begin position="225"/>
        <end position="278"/>
    </location>
</feature>
<dbReference type="SMART" id="SM00091">
    <property type="entry name" value="PAS"/>
    <property type="match status" value="2"/>
</dbReference>
<dbReference type="CDD" id="cd17546">
    <property type="entry name" value="REC_hyHK_CKI1_RcsC-like"/>
    <property type="match status" value="1"/>
</dbReference>
<dbReference type="InterPro" id="IPR000014">
    <property type="entry name" value="PAS"/>
</dbReference>
<dbReference type="PANTHER" id="PTHR43047">
    <property type="entry name" value="TWO-COMPONENT HISTIDINE PROTEIN KINASE"/>
    <property type="match status" value="1"/>
</dbReference>
<dbReference type="Gene3D" id="3.30.565.10">
    <property type="entry name" value="Histidine kinase-like ATPase, C-terminal domain"/>
    <property type="match status" value="1"/>
</dbReference>
<dbReference type="PROSITE" id="PS50112">
    <property type="entry name" value="PAS"/>
    <property type="match status" value="1"/>
</dbReference>
<dbReference type="PROSITE" id="PS50113">
    <property type="entry name" value="PAC"/>
    <property type="match status" value="2"/>
</dbReference>
<dbReference type="SUPFAM" id="SSF47384">
    <property type="entry name" value="Homodimeric domain of signal transducing histidine kinase"/>
    <property type="match status" value="1"/>
</dbReference>
<dbReference type="SUPFAM" id="SSF52172">
    <property type="entry name" value="CheY-like"/>
    <property type="match status" value="1"/>
</dbReference>
<dbReference type="InterPro" id="IPR013655">
    <property type="entry name" value="PAS_fold_3"/>
</dbReference>
<keyword evidence="3 6" id="KW-0597">Phosphoprotein</keyword>
<evidence type="ECO:0000256" key="7">
    <source>
        <dbReference type="SAM" id="MobiDB-lite"/>
    </source>
</evidence>
<accession>A0ABV7J4W2</accession>
<dbReference type="CDD" id="cd00082">
    <property type="entry name" value="HisKA"/>
    <property type="match status" value="1"/>
</dbReference>
<keyword evidence="12" id="KW-0067">ATP-binding</keyword>
<dbReference type="Gene3D" id="3.40.50.2300">
    <property type="match status" value="1"/>
</dbReference>
<evidence type="ECO:0000259" key="11">
    <source>
        <dbReference type="PROSITE" id="PS50113"/>
    </source>
</evidence>
<dbReference type="PRINTS" id="PR00344">
    <property type="entry name" value="BCTRLSENSOR"/>
</dbReference>
<dbReference type="SMART" id="SM00387">
    <property type="entry name" value="HATPase_c"/>
    <property type="match status" value="1"/>
</dbReference>
<keyword evidence="13" id="KW-1185">Reference proteome</keyword>
<feature type="domain" description="PAC" evidence="11">
    <location>
        <begin position="371"/>
        <end position="424"/>
    </location>
</feature>
<dbReference type="PROSITE" id="PS50110">
    <property type="entry name" value="RESPONSE_REGULATORY"/>
    <property type="match status" value="1"/>
</dbReference>
<dbReference type="InterPro" id="IPR036890">
    <property type="entry name" value="HATPase_C_sf"/>
</dbReference>
<comment type="catalytic activity">
    <reaction evidence="1">
        <text>ATP + protein L-histidine = ADP + protein N-phospho-L-histidine.</text>
        <dbReference type="EC" id="2.7.13.3"/>
    </reaction>
</comment>
<name>A0ABV7J4W2_9RHOB</name>
<dbReference type="Pfam" id="PF00072">
    <property type="entry name" value="Response_reg"/>
    <property type="match status" value="1"/>
</dbReference>
<dbReference type="CDD" id="cd00130">
    <property type="entry name" value="PAS"/>
    <property type="match status" value="1"/>
</dbReference>
<evidence type="ECO:0000259" key="10">
    <source>
        <dbReference type="PROSITE" id="PS50112"/>
    </source>
</evidence>
<dbReference type="InterPro" id="IPR004358">
    <property type="entry name" value="Sig_transdc_His_kin-like_C"/>
</dbReference>
<dbReference type="InterPro" id="IPR003594">
    <property type="entry name" value="HATPase_dom"/>
</dbReference>
<keyword evidence="4" id="KW-0808">Transferase</keyword>
<dbReference type="InterPro" id="IPR005467">
    <property type="entry name" value="His_kinase_dom"/>
</dbReference>
<dbReference type="InterPro" id="IPR036097">
    <property type="entry name" value="HisK_dim/P_sf"/>
</dbReference>
<dbReference type="SUPFAM" id="SSF55874">
    <property type="entry name" value="ATPase domain of HSP90 chaperone/DNA topoisomerase II/histidine kinase"/>
    <property type="match status" value="1"/>
</dbReference>
<keyword evidence="12" id="KW-0547">Nucleotide-binding</keyword>
<gene>
    <name evidence="12" type="ORF">ACFOGH_17850</name>
</gene>
<evidence type="ECO:0000256" key="5">
    <source>
        <dbReference type="ARBA" id="ARBA00022777"/>
    </source>
</evidence>
<evidence type="ECO:0000256" key="4">
    <source>
        <dbReference type="ARBA" id="ARBA00022679"/>
    </source>
</evidence>
<feature type="domain" description="Response regulatory" evidence="9">
    <location>
        <begin position="674"/>
        <end position="793"/>
    </location>
</feature>
<dbReference type="NCBIfam" id="TIGR00229">
    <property type="entry name" value="sensory_box"/>
    <property type="match status" value="1"/>
</dbReference>
<evidence type="ECO:0000259" key="9">
    <source>
        <dbReference type="PROSITE" id="PS50110"/>
    </source>
</evidence>
<dbReference type="InterPro" id="IPR035965">
    <property type="entry name" value="PAS-like_dom_sf"/>
</dbReference>
<dbReference type="InterPro" id="IPR011006">
    <property type="entry name" value="CheY-like_superfamily"/>
</dbReference>
<evidence type="ECO:0000313" key="13">
    <source>
        <dbReference type="Proteomes" id="UP001595547"/>
    </source>
</evidence>
<dbReference type="Gene3D" id="3.30.450.20">
    <property type="entry name" value="PAS domain"/>
    <property type="match status" value="2"/>
</dbReference>
<dbReference type="RefSeq" id="WP_380074523.1">
    <property type="nucleotide sequence ID" value="NZ_JBHRTO010000002.1"/>
</dbReference>
<feature type="region of interest" description="Disordered" evidence="7">
    <location>
        <begin position="1"/>
        <end position="25"/>
    </location>
</feature>
<dbReference type="Pfam" id="PF00512">
    <property type="entry name" value="HisKA"/>
    <property type="match status" value="1"/>
</dbReference>
<evidence type="ECO:0000256" key="6">
    <source>
        <dbReference type="PROSITE-ProRule" id="PRU00169"/>
    </source>
</evidence>
<evidence type="ECO:0000256" key="3">
    <source>
        <dbReference type="ARBA" id="ARBA00022553"/>
    </source>
</evidence>
<dbReference type="SUPFAM" id="SSF55785">
    <property type="entry name" value="PYP-like sensor domain (PAS domain)"/>
    <property type="match status" value="2"/>
</dbReference>
<dbReference type="SMART" id="SM00086">
    <property type="entry name" value="PAC"/>
    <property type="match status" value="2"/>
</dbReference>
<dbReference type="GO" id="GO:0005524">
    <property type="term" value="F:ATP binding"/>
    <property type="evidence" value="ECO:0007669"/>
    <property type="project" value="UniProtKB-KW"/>
</dbReference>
<dbReference type="InterPro" id="IPR003661">
    <property type="entry name" value="HisK_dim/P_dom"/>
</dbReference>
<sequence length="797" mass="88627">MKRLDVNGAHTSGSDDPKQADTGITEGQLPSREALDLLEQGVVIYDSDDRFLYCNQSYRDFYPLIGPVLVPGTSFEDILHFAIEQDQLVEAESSQDEWVLYRIAMRRKHCTGWKRMLHDGRQLWVVERILSGGGLMEVHSDISMQYLTEQKLTNLIAGAQICTWEWNVTTQEHRVNEYWAQLLGYRLEELQPVTFETWRQRVHPDDLEATEALFNKLFEDPRAVYKAEYRLRHKAGQWIWVLDTGRALRWGTDGAPGLVTGVQVDISEQRAREEALSAVKAELERSIVERARVEKRLIDIATVSDGWLWEMDADRRFIFVLDGDYFDDGGIPKEGLIGKTQEEWLQAHPDMLPGIDWDIMLSALNSNQPFRDFVYRAPQSADGIVRWRRMSGAPVFEDDGTFAGFRGVGSDVTQLYVAKADAEDASRAKSKFLANMSHEIRTPLNGVLGMAELLETTLDQPDQKRMIGIIRRSGEALLNILNDILDMSKIEAGKIEFEDLPFNPMDLAKRIEDQYELRADEKGLDFEVLLGSGSELLRMGDPYRVQQVLHNLVSNAIKFTDQGSVTVKISGKATAPLLIEVRDTGIGMTPEQVARLHDEFSQADSSVTRRFGGTGLGMTITKSLVERMGGKIEVTSAAGRGTAIVVSLPLPLSAATLDKQAKPAEEAVALTGLRLLAADDNLTNCAVLEMMLTRLGAEVVIVNDGAQAVQAWQPGRFDAILLDIAMPVMDGPTALHEIRALEIQHRAKPVPIIAVTANVMAHQVADYIAAGFDSCIGKPIGAIDLSWAISSLVASNK</sequence>
<dbReference type="PROSITE" id="PS50109">
    <property type="entry name" value="HIS_KIN"/>
    <property type="match status" value="1"/>
</dbReference>
<dbReference type="Pfam" id="PF08447">
    <property type="entry name" value="PAS_3"/>
    <property type="match status" value="1"/>
</dbReference>